<gene>
    <name evidence="6" type="ORF">FHR33_003077</name>
</gene>
<sequence length="117" mass="12629">MSLLPIRTSIPIEPWEPTTITPLGDAIHSMTPMRGIGANTALRDARLLCQALTAGGDPVAAIGGYERRMREYGFAAVRDSLQAAEQFVGENAVARLGFKTFLRTAQRVPSLRAKAFG</sequence>
<keyword evidence="7" id="KW-1185">Reference proteome</keyword>
<accession>A0A7W5VG95</accession>
<organism evidence="6 7">
    <name type="scientific">Nonomuraea dietziae</name>
    <dbReference type="NCBI Taxonomy" id="65515"/>
    <lineage>
        <taxon>Bacteria</taxon>
        <taxon>Bacillati</taxon>
        <taxon>Actinomycetota</taxon>
        <taxon>Actinomycetes</taxon>
        <taxon>Streptosporangiales</taxon>
        <taxon>Streptosporangiaceae</taxon>
        <taxon>Nonomuraea</taxon>
    </lineage>
</organism>
<evidence type="ECO:0000256" key="4">
    <source>
        <dbReference type="ARBA" id="ARBA00023033"/>
    </source>
</evidence>
<dbReference type="InterPro" id="IPR036188">
    <property type="entry name" value="FAD/NAD-bd_sf"/>
</dbReference>
<evidence type="ECO:0000259" key="5">
    <source>
        <dbReference type="Pfam" id="PF01494"/>
    </source>
</evidence>
<dbReference type="AlphaFoldDB" id="A0A7W5VG95"/>
<dbReference type="PANTHER" id="PTHR47178:SF5">
    <property type="entry name" value="FAD-BINDING DOMAIN-CONTAINING PROTEIN"/>
    <property type="match status" value="1"/>
</dbReference>
<evidence type="ECO:0000313" key="7">
    <source>
        <dbReference type="Proteomes" id="UP000579945"/>
    </source>
</evidence>
<dbReference type="Proteomes" id="UP000579945">
    <property type="component" value="Unassembled WGS sequence"/>
</dbReference>
<keyword evidence="2" id="KW-0274">FAD</keyword>
<evidence type="ECO:0000256" key="1">
    <source>
        <dbReference type="ARBA" id="ARBA00022630"/>
    </source>
</evidence>
<dbReference type="SUPFAM" id="SSF51905">
    <property type="entry name" value="FAD/NAD(P)-binding domain"/>
    <property type="match status" value="1"/>
</dbReference>
<name>A0A7W5VG95_9ACTN</name>
<dbReference type="Pfam" id="PF01494">
    <property type="entry name" value="FAD_binding_3"/>
    <property type="match status" value="1"/>
</dbReference>
<keyword evidence="1" id="KW-0285">Flavoprotein</keyword>
<comment type="caution">
    <text evidence="6">The sequence shown here is derived from an EMBL/GenBank/DDBJ whole genome shotgun (WGS) entry which is preliminary data.</text>
</comment>
<dbReference type="EMBL" id="JACIBV010000001">
    <property type="protein sequence ID" value="MBB3727217.1"/>
    <property type="molecule type" value="Genomic_DNA"/>
</dbReference>
<dbReference type="Gene3D" id="3.50.50.60">
    <property type="entry name" value="FAD/NAD(P)-binding domain"/>
    <property type="match status" value="1"/>
</dbReference>
<dbReference type="GO" id="GO:0004497">
    <property type="term" value="F:monooxygenase activity"/>
    <property type="evidence" value="ECO:0007669"/>
    <property type="project" value="UniProtKB-KW"/>
</dbReference>
<keyword evidence="3" id="KW-0560">Oxidoreductase</keyword>
<dbReference type="PANTHER" id="PTHR47178">
    <property type="entry name" value="MONOOXYGENASE, FAD-BINDING"/>
    <property type="match status" value="1"/>
</dbReference>
<dbReference type="InterPro" id="IPR002938">
    <property type="entry name" value="FAD-bd"/>
</dbReference>
<dbReference type="GO" id="GO:0071949">
    <property type="term" value="F:FAD binding"/>
    <property type="evidence" value="ECO:0007669"/>
    <property type="project" value="InterPro"/>
</dbReference>
<reference evidence="6 7" key="1">
    <citation type="submission" date="2020-08" db="EMBL/GenBank/DDBJ databases">
        <title>Sequencing the genomes of 1000 actinobacteria strains.</title>
        <authorList>
            <person name="Klenk H.-P."/>
        </authorList>
    </citation>
    <scope>NUCLEOTIDE SEQUENCE [LARGE SCALE GENOMIC DNA]</scope>
    <source>
        <strain evidence="6 7">DSM 44320</strain>
    </source>
</reference>
<evidence type="ECO:0000313" key="6">
    <source>
        <dbReference type="EMBL" id="MBB3727217.1"/>
    </source>
</evidence>
<evidence type="ECO:0000256" key="3">
    <source>
        <dbReference type="ARBA" id="ARBA00023002"/>
    </source>
</evidence>
<protein>
    <submittedName>
        <fullName evidence="6">2-polyprenyl-6-methoxyphenol hydroxylase-like FAD-dependent oxidoreductase</fullName>
    </submittedName>
</protein>
<proteinExistence type="predicted"/>
<evidence type="ECO:0000256" key="2">
    <source>
        <dbReference type="ARBA" id="ARBA00022827"/>
    </source>
</evidence>
<keyword evidence="4" id="KW-0503">Monooxygenase</keyword>
<feature type="domain" description="FAD-binding" evidence="5">
    <location>
        <begin position="23"/>
        <end position="54"/>
    </location>
</feature>